<dbReference type="InterPro" id="IPR011990">
    <property type="entry name" value="TPR-like_helical_dom_sf"/>
</dbReference>
<comment type="caution">
    <text evidence="2">The sequence shown here is derived from an EMBL/GenBank/DDBJ whole genome shotgun (WGS) entry which is preliminary data.</text>
</comment>
<evidence type="ECO:0000256" key="1">
    <source>
        <dbReference type="SAM" id="SignalP"/>
    </source>
</evidence>
<dbReference type="OrthoDB" id="8743524at2"/>
<dbReference type="Proteomes" id="UP000297729">
    <property type="component" value="Unassembled WGS sequence"/>
</dbReference>
<organism evidence="2 3">
    <name type="scientific">Duganella callida</name>
    <dbReference type="NCBI Taxonomy" id="2561932"/>
    <lineage>
        <taxon>Bacteria</taxon>
        <taxon>Pseudomonadati</taxon>
        <taxon>Pseudomonadota</taxon>
        <taxon>Betaproteobacteria</taxon>
        <taxon>Burkholderiales</taxon>
        <taxon>Oxalobacteraceae</taxon>
        <taxon>Telluria group</taxon>
        <taxon>Duganella</taxon>
    </lineage>
</organism>
<evidence type="ECO:0000313" key="3">
    <source>
        <dbReference type="Proteomes" id="UP000297729"/>
    </source>
</evidence>
<gene>
    <name evidence="2" type="ORF">E4L98_26545</name>
</gene>
<feature type="chain" id="PRO_5021496617" evidence="1">
    <location>
        <begin position="22"/>
        <end position="442"/>
    </location>
</feature>
<name>A0A4Y9S2L1_9BURK</name>
<sequence>MRLHLAIFFLLLAAAAAPAPAAVTLHVSAAQHYEAPGPDANAPADRTVEMDVTLGDTYIQIDSDHGRMIYDFQSRRRYAVDPAAKIYVEYSLYDLVGFRVMEMKNRETLQQALAAAKVSDRPMVTADLENQLSIFKDGPSQVEEKTAGGMHEFSIGGARLASWSEGGTKVSAADAARFAQFLRYAEAGHPQLLERLAQGGMIPERLALYLNGLGPVGTVTLRFSAVLPAQSPAYDLKPYRREAASGGIDGLLDRIAAMTPEQLAAFRAQHPCETSDSGDDFSAARVVETMLGRLECALSTGTPLSLTPEQKEAVGASAPLGLLFASLNPSKQDEYANSIKTLQALREQAPRKAYVLKVFEANNRARMGQVKEAQQLFVEALEANPALAGAYKDLGDVLLMQYDSPRAWRCWDAGRRLAPSLSNFEPVNKFERDLAAQHPRYF</sequence>
<dbReference type="AlphaFoldDB" id="A0A4Y9S2L1"/>
<dbReference type="RefSeq" id="WP_135204540.1">
    <property type="nucleotide sequence ID" value="NZ_SPVG01000253.1"/>
</dbReference>
<accession>A0A4Y9S2L1</accession>
<dbReference type="Gene3D" id="1.25.40.10">
    <property type="entry name" value="Tetratricopeptide repeat domain"/>
    <property type="match status" value="1"/>
</dbReference>
<dbReference type="EMBL" id="SPVG01000253">
    <property type="protein sequence ID" value="TFW15542.1"/>
    <property type="molecule type" value="Genomic_DNA"/>
</dbReference>
<reference evidence="2 3" key="1">
    <citation type="submission" date="2019-03" db="EMBL/GenBank/DDBJ databases">
        <title>Draft Genome Sequence of Duganella callidus sp. nov., a Novel Duganella Species Isolated from Cultivated Soil.</title>
        <authorList>
            <person name="Raths R."/>
            <person name="Peta V."/>
            <person name="Bucking H."/>
        </authorList>
    </citation>
    <scope>NUCLEOTIDE SEQUENCE [LARGE SCALE GENOMIC DNA]</scope>
    <source>
        <strain evidence="2 3">DN04</strain>
    </source>
</reference>
<dbReference type="SUPFAM" id="SSF48452">
    <property type="entry name" value="TPR-like"/>
    <property type="match status" value="1"/>
</dbReference>
<evidence type="ECO:0000313" key="2">
    <source>
        <dbReference type="EMBL" id="TFW15542.1"/>
    </source>
</evidence>
<proteinExistence type="predicted"/>
<protein>
    <submittedName>
        <fullName evidence="2">Uncharacterized protein</fullName>
    </submittedName>
</protein>
<keyword evidence="1" id="KW-0732">Signal</keyword>
<feature type="signal peptide" evidence="1">
    <location>
        <begin position="1"/>
        <end position="21"/>
    </location>
</feature>
<keyword evidence="3" id="KW-1185">Reference proteome</keyword>